<protein>
    <submittedName>
        <fullName evidence="1">Uncharacterized protein</fullName>
    </submittedName>
</protein>
<accession>X1TRV3</accession>
<dbReference type="EMBL" id="BARW01027995">
    <property type="protein sequence ID" value="GAJ08058.1"/>
    <property type="molecule type" value="Genomic_DNA"/>
</dbReference>
<gene>
    <name evidence="1" type="ORF">S12H4_45295</name>
</gene>
<evidence type="ECO:0000313" key="1">
    <source>
        <dbReference type="EMBL" id="GAJ08058.1"/>
    </source>
</evidence>
<reference evidence="1" key="1">
    <citation type="journal article" date="2014" name="Front. Microbiol.">
        <title>High frequency of phylogenetically diverse reductive dehalogenase-homologous genes in deep subseafloor sedimentary metagenomes.</title>
        <authorList>
            <person name="Kawai M."/>
            <person name="Futagami T."/>
            <person name="Toyoda A."/>
            <person name="Takaki Y."/>
            <person name="Nishi S."/>
            <person name="Hori S."/>
            <person name="Arai W."/>
            <person name="Tsubouchi T."/>
            <person name="Morono Y."/>
            <person name="Uchiyama I."/>
            <person name="Ito T."/>
            <person name="Fujiyama A."/>
            <person name="Inagaki F."/>
            <person name="Takami H."/>
        </authorList>
    </citation>
    <scope>NUCLEOTIDE SEQUENCE</scope>
    <source>
        <strain evidence="1">Expedition CK06-06</strain>
    </source>
</reference>
<proteinExistence type="predicted"/>
<comment type="caution">
    <text evidence="1">The sequence shown here is derived from an EMBL/GenBank/DDBJ whole genome shotgun (WGS) entry which is preliminary data.</text>
</comment>
<dbReference type="AlphaFoldDB" id="X1TRV3"/>
<organism evidence="1">
    <name type="scientific">marine sediment metagenome</name>
    <dbReference type="NCBI Taxonomy" id="412755"/>
    <lineage>
        <taxon>unclassified sequences</taxon>
        <taxon>metagenomes</taxon>
        <taxon>ecological metagenomes</taxon>
    </lineage>
</organism>
<name>X1TRV3_9ZZZZ</name>
<sequence>MDVDSGIYRKLPQWVTEDQKPPDINERNVFVVGINVNNDLFVEGAYADLYNLKDRVKEFILNPLEKENLSEKEPKFIEPFGELQRSKGVVSLTNDRGTDYGAYIRVQNELVAAFNELRDEFSYARFGKKFKSLDEDLQKAVRDFLPTAISEAEPVEIKR</sequence>